<keyword evidence="2" id="KW-1185">Reference proteome</keyword>
<organism evidence="1 2">
    <name type="scientific">Mariniphaga anaerophila</name>
    <dbReference type="NCBI Taxonomy" id="1484053"/>
    <lineage>
        <taxon>Bacteria</taxon>
        <taxon>Pseudomonadati</taxon>
        <taxon>Bacteroidota</taxon>
        <taxon>Bacteroidia</taxon>
        <taxon>Marinilabiliales</taxon>
        <taxon>Prolixibacteraceae</taxon>
        <taxon>Mariniphaga</taxon>
    </lineage>
</organism>
<dbReference type="Proteomes" id="UP000184164">
    <property type="component" value="Unassembled WGS sequence"/>
</dbReference>
<dbReference type="STRING" id="1484053.SAMN05444274_106288"/>
<evidence type="ECO:0000313" key="1">
    <source>
        <dbReference type="EMBL" id="SHF58841.1"/>
    </source>
</evidence>
<reference evidence="1 2" key="1">
    <citation type="submission" date="2016-11" db="EMBL/GenBank/DDBJ databases">
        <authorList>
            <person name="Jaros S."/>
            <person name="Januszkiewicz K."/>
            <person name="Wedrychowicz H."/>
        </authorList>
    </citation>
    <scope>NUCLEOTIDE SEQUENCE [LARGE SCALE GENOMIC DNA]</scope>
    <source>
        <strain evidence="1 2">DSM 26910</strain>
    </source>
</reference>
<dbReference type="EMBL" id="FQUM01000006">
    <property type="protein sequence ID" value="SHF58841.1"/>
    <property type="molecule type" value="Genomic_DNA"/>
</dbReference>
<protein>
    <submittedName>
        <fullName evidence="1">Uncharacterized protein</fullName>
    </submittedName>
</protein>
<gene>
    <name evidence="1" type="ORF">SAMN05444274_106288</name>
</gene>
<proteinExistence type="predicted"/>
<name>A0A1M5CVV3_9BACT</name>
<dbReference type="PROSITE" id="PS51257">
    <property type="entry name" value="PROKAR_LIPOPROTEIN"/>
    <property type="match status" value="1"/>
</dbReference>
<accession>A0A1M5CVV3</accession>
<dbReference type="RefSeq" id="WP_073002542.1">
    <property type="nucleotide sequence ID" value="NZ_FQUM01000006.1"/>
</dbReference>
<evidence type="ECO:0000313" key="2">
    <source>
        <dbReference type="Proteomes" id="UP000184164"/>
    </source>
</evidence>
<dbReference type="OrthoDB" id="9929843at2"/>
<sequence>MKRTLFYLVLAIALFACEKNDDTIKLRLSTESCVLNNETSYAEIQIERDEGFLSITSSDPDIARILYTDNENIFYIIGHSIGNATVTVNISNDVGSETTRIIDVRVSEPISYQFFAGEGIYIKKGESRVFELPFTFDKNYSVVADGSAVVDTEGAATFTASAETGSNFRVEGKTAGNILFHVLKGKVELYSVHVYVVDEYDLFVPPSDDRLTFKLPFTYGVNGISIWRGSGNYSARIIDETVAEVKSVTPGKDFFNNMNNSAVVRVTPLKAGITKLIVTDTITGQTSDVEIVVEE</sequence>
<dbReference type="AlphaFoldDB" id="A0A1M5CVV3"/>